<feature type="compositionally biased region" description="Pro residues" evidence="1">
    <location>
        <begin position="141"/>
        <end position="151"/>
    </location>
</feature>
<protein>
    <submittedName>
        <fullName evidence="2">Uncharacterized protein</fullName>
    </submittedName>
</protein>
<proteinExistence type="predicted"/>
<evidence type="ECO:0000256" key="1">
    <source>
        <dbReference type="SAM" id="MobiDB-lite"/>
    </source>
</evidence>
<feature type="region of interest" description="Disordered" evidence="1">
    <location>
        <begin position="276"/>
        <end position="335"/>
    </location>
</feature>
<reference evidence="2" key="1">
    <citation type="submission" date="2019-04" db="EMBL/GenBank/DDBJ databases">
        <title>Sequencing of skin fungus with MAO and IRED activity.</title>
        <authorList>
            <person name="Marsaioli A.J."/>
            <person name="Bonatto J.M.C."/>
            <person name="Reis Junior O."/>
        </authorList>
    </citation>
    <scope>NUCLEOTIDE SEQUENCE</scope>
    <source>
        <strain evidence="2">30M1</strain>
    </source>
</reference>
<feature type="region of interest" description="Disordered" evidence="1">
    <location>
        <begin position="194"/>
        <end position="264"/>
    </location>
</feature>
<feature type="compositionally biased region" description="Polar residues" evidence="1">
    <location>
        <begin position="204"/>
        <end position="221"/>
    </location>
</feature>
<sequence>MTEQRHPISTHWVEQTLKPFLLYAFASTLPHPADISEQIQRSIDFCLEYPFHASDGDDLAFERIFMAVMNPHRKLAPDFGKITDNLESLAKFLIRRAQLKGPYELLGRSDIGSGAWVDSEQHRLKNLVDEPVDAKEELLPPRRPTPVPVKPLPADKDLDPRLVYAKPGQFTTVHFPEELSQRENAYYRRQNLDIASHRSHTQRHSVSSTARPHTLDQSNRLSYGPGTAHATFGSSAQQRPQDYIQGRQAAPTWHRPSGSQHNVPARTSKMVGTAAIHQTPSSTQNRPLQPRLGPLPAAQDGQSRQQMPPPRLPTGSSMLDRQHTPFPASAAQQRAREIATKVAAYKQNLTAQQPESGRFAGAGELPLSRSVQGQPAQMYDVTSQPRSTLPSERFAGEAHTATEAPSLRATTPIEHFAADTMRKMDSAQHSARTRLPSLKQVQSRYYPPHQQAPVAAPTFTTPEAFSWAQDIDQHTVAQDQHRTNYLGQATRPGASMTSSPQTDVLQQLQDAAGLDNSGTVRPSLSEDFGGFGMGHGQGQQGGEPGLDSR</sequence>
<dbReference type="OrthoDB" id="3673612at2759"/>
<feature type="region of interest" description="Disordered" evidence="1">
    <location>
        <begin position="135"/>
        <end position="154"/>
    </location>
</feature>
<feature type="compositionally biased region" description="Gly residues" evidence="1">
    <location>
        <begin position="529"/>
        <end position="549"/>
    </location>
</feature>
<evidence type="ECO:0000313" key="2">
    <source>
        <dbReference type="EMBL" id="KAF3003114.1"/>
    </source>
</evidence>
<dbReference type="Proteomes" id="UP000801428">
    <property type="component" value="Unassembled WGS sequence"/>
</dbReference>
<keyword evidence="3" id="KW-1185">Reference proteome</keyword>
<accession>A0A9P4WBN9</accession>
<evidence type="ECO:0000313" key="3">
    <source>
        <dbReference type="Proteomes" id="UP000801428"/>
    </source>
</evidence>
<dbReference type="AlphaFoldDB" id="A0A9P4WBN9"/>
<feature type="region of interest" description="Disordered" evidence="1">
    <location>
        <begin position="510"/>
        <end position="549"/>
    </location>
</feature>
<gene>
    <name evidence="2" type="ORF">E8E13_008281</name>
</gene>
<name>A0A9P4WBN9_CURKU</name>
<organism evidence="2 3">
    <name type="scientific">Curvularia kusanoi</name>
    <name type="common">Cochliobolus kusanoi</name>
    <dbReference type="NCBI Taxonomy" id="90978"/>
    <lineage>
        <taxon>Eukaryota</taxon>
        <taxon>Fungi</taxon>
        <taxon>Dikarya</taxon>
        <taxon>Ascomycota</taxon>
        <taxon>Pezizomycotina</taxon>
        <taxon>Dothideomycetes</taxon>
        <taxon>Pleosporomycetidae</taxon>
        <taxon>Pleosporales</taxon>
        <taxon>Pleosporineae</taxon>
        <taxon>Pleosporaceae</taxon>
        <taxon>Curvularia</taxon>
    </lineage>
</organism>
<comment type="caution">
    <text evidence="2">The sequence shown here is derived from an EMBL/GenBank/DDBJ whole genome shotgun (WGS) entry which is preliminary data.</text>
</comment>
<dbReference type="EMBL" id="SWKU01000010">
    <property type="protein sequence ID" value="KAF3003114.1"/>
    <property type="molecule type" value="Genomic_DNA"/>
</dbReference>
<feature type="compositionally biased region" description="Polar residues" evidence="1">
    <location>
        <begin position="276"/>
        <end position="287"/>
    </location>
</feature>